<proteinExistence type="inferred from homology"/>
<evidence type="ECO:0000256" key="2">
    <source>
        <dbReference type="ARBA" id="ARBA00022679"/>
    </source>
</evidence>
<dbReference type="SUPFAM" id="SSF53067">
    <property type="entry name" value="Actin-like ATPase domain"/>
    <property type="match status" value="2"/>
</dbReference>
<dbReference type="PANTHER" id="PTHR43095:SF2">
    <property type="entry name" value="GLUCONOKINASE"/>
    <property type="match status" value="1"/>
</dbReference>
<sequence>MPRDPADPGAGTLTGMQELVLALDIGSSSVRCRAYDQAARHVSSTPDNPPLHARTYALGNDGTLPVGEVTAAADAVVDDCLDDLRRLSGDIRILGVGISSLAMSLVGVDTTGRPVTPGFTYACRHGAAAAEQLRGQLEKQGELEATWARTGVPIHTAYAPAQLLGLDATEPGLLAQTACWQTLGSHLLARWTGRPAAPISTCEAGWTGLQDRHRQAWSCELLNLLPISEEHLPPLRDYSESLATLAPAYAQRWPELAESRFCLPVGDGAAANIGSGAVDRTSLAVTIGTSAAVRVVLPNRPDGTVPEVPVGLWCYRIDHNRHLLGGALTDGGSIPVWICNLLGETRADLEQQARAVHPDSHGLTILPFLQGERSPGWADNASLSLHGITAGTEPGQLMRAGLEAVTYRLALIIRKLTPAIQPDTAILASGGNLEYSDLWCRILAGASQRPVQRTRSTETTSRGAAILTLEAILASEARSPEFHIADRFEPNPDEAPTYDRGLARQVDLYEHIYGQA</sequence>
<dbReference type="Pfam" id="PF02782">
    <property type="entry name" value="FGGY_C"/>
    <property type="match status" value="1"/>
</dbReference>
<keyword evidence="2" id="KW-0808">Transferase</keyword>
<evidence type="ECO:0000256" key="1">
    <source>
        <dbReference type="ARBA" id="ARBA00009156"/>
    </source>
</evidence>
<reference evidence="6" key="1">
    <citation type="submission" date="2019-09" db="EMBL/GenBank/DDBJ databases">
        <title>Characterisation of the sponge microbiome using genome-centric metagenomics.</title>
        <authorList>
            <person name="Engelberts J.P."/>
            <person name="Robbins S.J."/>
            <person name="De Goeij J.M."/>
            <person name="Aranda M."/>
            <person name="Bell S.C."/>
            <person name="Webster N.S."/>
        </authorList>
    </citation>
    <scope>NUCLEOTIDE SEQUENCE</scope>
    <source>
        <strain evidence="6">SB0662_bin_9</strain>
    </source>
</reference>
<feature type="domain" description="Carbohydrate kinase FGGY N-terminal" evidence="4">
    <location>
        <begin position="20"/>
        <end position="274"/>
    </location>
</feature>
<dbReference type="Pfam" id="PF00370">
    <property type="entry name" value="FGGY_N"/>
    <property type="match status" value="1"/>
</dbReference>
<protein>
    <recommendedName>
        <fullName evidence="7">Carbohydrate kinase</fullName>
    </recommendedName>
</protein>
<evidence type="ECO:0000259" key="5">
    <source>
        <dbReference type="Pfam" id="PF02782"/>
    </source>
</evidence>
<name>A0A6B1DYE0_9CHLR</name>
<evidence type="ECO:0000256" key="3">
    <source>
        <dbReference type="ARBA" id="ARBA00022777"/>
    </source>
</evidence>
<dbReference type="AlphaFoldDB" id="A0A6B1DYE0"/>
<dbReference type="InterPro" id="IPR043129">
    <property type="entry name" value="ATPase_NBD"/>
</dbReference>
<dbReference type="InterPro" id="IPR018484">
    <property type="entry name" value="FGGY_N"/>
</dbReference>
<evidence type="ECO:0000259" key="4">
    <source>
        <dbReference type="Pfam" id="PF00370"/>
    </source>
</evidence>
<comment type="similarity">
    <text evidence="1">Belongs to the FGGY kinase family.</text>
</comment>
<dbReference type="InterPro" id="IPR050406">
    <property type="entry name" value="FGGY_Carb_Kinase"/>
</dbReference>
<feature type="domain" description="Carbohydrate kinase FGGY C-terminal" evidence="5">
    <location>
        <begin position="283"/>
        <end position="468"/>
    </location>
</feature>
<accession>A0A6B1DYE0</accession>
<evidence type="ECO:0000313" key="6">
    <source>
        <dbReference type="EMBL" id="MYD91877.1"/>
    </source>
</evidence>
<gene>
    <name evidence="6" type="ORF">F4Y08_16360</name>
</gene>
<keyword evidence="3" id="KW-0418">Kinase</keyword>
<dbReference type="PANTHER" id="PTHR43095">
    <property type="entry name" value="SUGAR KINASE"/>
    <property type="match status" value="1"/>
</dbReference>
<dbReference type="PIRSF" id="PIRSF000538">
    <property type="entry name" value="GlpK"/>
    <property type="match status" value="1"/>
</dbReference>
<dbReference type="InterPro" id="IPR000577">
    <property type="entry name" value="Carb_kinase_FGGY"/>
</dbReference>
<comment type="caution">
    <text evidence="6">The sequence shown here is derived from an EMBL/GenBank/DDBJ whole genome shotgun (WGS) entry which is preliminary data.</text>
</comment>
<dbReference type="Gene3D" id="3.30.420.40">
    <property type="match status" value="2"/>
</dbReference>
<dbReference type="GO" id="GO:0005975">
    <property type="term" value="P:carbohydrate metabolic process"/>
    <property type="evidence" value="ECO:0007669"/>
    <property type="project" value="InterPro"/>
</dbReference>
<evidence type="ECO:0008006" key="7">
    <source>
        <dbReference type="Google" id="ProtNLM"/>
    </source>
</evidence>
<dbReference type="InterPro" id="IPR018485">
    <property type="entry name" value="FGGY_C"/>
</dbReference>
<dbReference type="EMBL" id="VXPY01000119">
    <property type="protein sequence ID" value="MYD91877.1"/>
    <property type="molecule type" value="Genomic_DNA"/>
</dbReference>
<organism evidence="6">
    <name type="scientific">Caldilineaceae bacterium SB0662_bin_9</name>
    <dbReference type="NCBI Taxonomy" id="2605258"/>
    <lineage>
        <taxon>Bacteria</taxon>
        <taxon>Bacillati</taxon>
        <taxon>Chloroflexota</taxon>
        <taxon>Caldilineae</taxon>
        <taxon>Caldilineales</taxon>
        <taxon>Caldilineaceae</taxon>
    </lineage>
</organism>
<dbReference type="GO" id="GO:0016301">
    <property type="term" value="F:kinase activity"/>
    <property type="evidence" value="ECO:0007669"/>
    <property type="project" value="UniProtKB-KW"/>
</dbReference>
<dbReference type="CDD" id="cd07770">
    <property type="entry name" value="ASKHA_NBD_FGGY_GntK"/>
    <property type="match status" value="1"/>
</dbReference>